<evidence type="ECO:0000256" key="12">
    <source>
        <dbReference type="ARBA" id="ARBA00022998"/>
    </source>
</evidence>
<dbReference type="Pfam" id="PF06327">
    <property type="entry name" value="Adcy_cons_dom"/>
    <property type="match status" value="1"/>
</dbReference>
<feature type="transmembrane region" description="Helical" evidence="20">
    <location>
        <begin position="723"/>
        <end position="746"/>
    </location>
</feature>
<evidence type="ECO:0000313" key="22">
    <source>
        <dbReference type="EMBL" id="KAK6308460.1"/>
    </source>
</evidence>
<keyword evidence="12 16" id="KW-0115">cAMP biosynthesis</keyword>
<gene>
    <name evidence="22" type="ORF">J4Q44_G00217310</name>
</gene>
<evidence type="ECO:0000256" key="20">
    <source>
        <dbReference type="SAM" id="Phobius"/>
    </source>
</evidence>
<evidence type="ECO:0000256" key="7">
    <source>
        <dbReference type="ARBA" id="ARBA00022737"/>
    </source>
</evidence>
<keyword evidence="7" id="KW-0677">Repeat</keyword>
<dbReference type="FunFam" id="3.30.70.1230:FF:000001">
    <property type="entry name" value="Adenylate cyclase"/>
    <property type="match status" value="1"/>
</dbReference>
<evidence type="ECO:0000256" key="9">
    <source>
        <dbReference type="ARBA" id="ARBA00022840"/>
    </source>
</evidence>
<dbReference type="GO" id="GO:0006171">
    <property type="term" value="P:cAMP biosynthetic process"/>
    <property type="evidence" value="ECO:0007669"/>
    <property type="project" value="UniProtKB-KW"/>
</dbReference>
<comment type="catalytic activity">
    <reaction evidence="1 16">
        <text>ATP = 3',5'-cyclic AMP + diphosphate</text>
        <dbReference type="Rhea" id="RHEA:15389"/>
        <dbReference type="ChEBI" id="CHEBI:30616"/>
        <dbReference type="ChEBI" id="CHEBI:33019"/>
        <dbReference type="ChEBI" id="CHEBI:58165"/>
        <dbReference type="EC" id="4.6.1.1"/>
    </reaction>
</comment>
<feature type="binding site" evidence="17">
    <location>
        <position position="434"/>
    </location>
    <ligand>
        <name>Mg(2+)</name>
        <dbReference type="ChEBI" id="CHEBI:18420"/>
        <label>2</label>
        <note>catalytic</note>
    </ligand>
</feature>
<name>A0AAN8LDJ4_9TELE</name>
<keyword evidence="15 16" id="KW-0456">Lyase</keyword>
<feature type="transmembrane region" description="Helical" evidence="20">
    <location>
        <begin position="288"/>
        <end position="303"/>
    </location>
</feature>
<dbReference type="PIRSF" id="PIRSF039050">
    <property type="entry name" value="Ade_cyc"/>
    <property type="match status" value="1"/>
</dbReference>
<evidence type="ECO:0000256" key="13">
    <source>
        <dbReference type="ARBA" id="ARBA00023136"/>
    </source>
</evidence>
<evidence type="ECO:0000256" key="11">
    <source>
        <dbReference type="ARBA" id="ARBA00022989"/>
    </source>
</evidence>
<dbReference type="GO" id="GO:0007189">
    <property type="term" value="P:adenylate cyclase-activating G protein-coupled receptor signaling pathway"/>
    <property type="evidence" value="ECO:0007669"/>
    <property type="project" value="TreeGrafter"/>
</dbReference>
<comment type="subcellular location">
    <subcellularLocation>
        <location evidence="3">Membrane</location>
        <topology evidence="3">Multi-pass membrane protein</topology>
    </subcellularLocation>
</comment>
<dbReference type="CDD" id="cd07302">
    <property type="entry name" value="CHD"/>
    <property type="match status" value="1"/>
</dbReference>
<dbReference type="PANTHER" id="PTHR45627">
    <property type="entry name" value="ADENYLATE CYCLASE TYPE 1"/>
    <property type="match status" value="1"/>
</dbReference>
<dbReference type="AlphaFoldDB" id="A0AAN8LDJ4"/>
<dbReference type="InterPro" id="IPR001054">
    <property type="entry name" value="A/G_cyclase"/>
</dbReference>
<evidence type="ECO:0000256" key="5">
    <source>
        <dbReference type="ARBA" id="ARBA00022692"/>
    </source>
</evidence>
<feature type="transmembrane region" description="Helical" evidence="20">
    <location>
        <begin position="869"/>
        <end position="887"/>
    </location>
</feature>
<feature type="domain" description="Guanylate cyclase" evidence="21">
    <location>
        <begin position="1030"/>
        <end position="1169"/>
    </location>
</feature>
<evidence type="ECO:0000256" key="18">
    <source>
        <dbReference type="RuleBase" id="RU000405"/>
    </source>
</evidence>
<dbReference type="GO" id="GO:0005524">
    <property type="term" value="F:ATP binding"/>
    <property type="evidence" value="ECO:0007669"/>
    <property type="project" value="UniProtKB-UniRule"/>
</dbReference>
<feature type="binding site" evidence="17">
    <location>
        <position position="435"/>
    </location>
    <ligand>
        <name>Mg(2+)</name>
        <dbReference type="ChEBI" id="CHEBI:18420"/>
        <label>2</label>
        <note>catalytic</note>
    </ligand>
</feature>
<accession>A0AAN8LDJ4</accession>
<dbReference type="PANTHER" id="PTHR45627:SF11">
    <property type="entry name" value="ADENYLATE CYCLASE TYPE 6"/>
    <property type="match status" value="1"/>
</dbReference>
<comment type="cofactor">
    <cofactor evidence="2">
        <name>Mn(2+)</name>
        <dbReference type="ChEBI" id="CHEBI:29035"/>
    </cofactor>
</comment>
<dbReference type="GO" id="GO:0046872">
    <property type="term" value="F:metal ion binding"/>
    <property type="evidence" value="ECO:0007669"/>
    <property type="project" value="UniProtKB-KW"/>
</dbReference>
<dbReference type="EC" id="4.6.1.1" evidence="4 16"/>
<dbReference type="PROSITE" id="PS00452">
    <property type="entry name" value="GUANYLATE_CYCLASE_1"/>
    <property type="match status" value="2"/>
</dbReference>
<dbReference type="FunFam" id="3.30.70.1230:FF:000002">
    <property type="entry name" value="Adenylate cyclase"/>
    <property type="match status" value="1"/>
</dbReference>
<feature type="transmembrane region" description="Helical" evidence="20">
    <location>
        <begin position="796"/>
        <end position="815"/>
    </location>
</feature>
<proteinExistence type="inferred from homology"/>
<evidence type="ECO:0000256" key="14">
    <source>
        <dbReference type="ARBA" id="ARBA00023180"/>
    </source>
</evidence>
<sequence length="1225" mass="137515">MCLFGKGAAPSSKADGHTAFTGSRMSWVRGFFVARVDERKTAWGERNGSKSKKRKDGGSGSSLCKPRYMSCLRDAEDLDPPPPTPQHYHCGGGGAGPSGGGNFGMRCVWQEDHYGKRTGATGDLGLKAVDLGFDDGDLRGRNGPGGEELGEGTGDDGGTCKALTAAECWMRVVRVFQSKKFTSAKLERLYQRYFFRLNQSSLTMLMGVLVIVCGVMLAFHCVHALPNVAYASVLSVAMALFLSMMVVCNRNGFHQDYMWIVSYLVIGVLLVVQVFGVLMVAPRSASEGIWWAVFFVYIIYTLLPVRMRAAVLSGGVLSTIHLITAWQLNQDDVFLWKQLSANALVFLCTNMIGICTHYPAEMSQRQAFQETRGYIQARLYLQRENQQQERLLLSVLPRHVAMEMKAEINAKKEDMMFHKIYIQKHDNVSILFADIEGFTSLASQCTAQELVMTLNELFARFDKLASENHCLRIKILGDCYYCVSGLPEPRADHAHCCVEMGVDMIEAISLVREVTGVNVNMRVGIHSGRVHCGVLGLRKWQFDVWSNDVTLANHMEAGGAAGRIHITKATLQYLHGDYEVEPGFGGDRNTYLKENNIETFLVLGCSQKRKDEKAAMAKSAMMQRVRANSTEGLMPRWGPDTRFSRTKDSKVFRHMGIDETSRQDNRCSQEALNPEDEVDEFLGRAIDARSIDQLRKDHVKKFLLTFQTKDLEKKFSKKVDDRFGGYVACALLVFCFICLIQIIIFPHTPLMLGFYITIFIILVSILFICAIYSCVKLFPVALQTVTKKIVQSRTNSTLVGVLTILLLFMSAFVNMLTCDREGLVDCVGRERNLSSSLVTLCLLHNLTQSAQDGLTLCPSQPTPCHFPEYFCYSVLLTLLACSVFLHISSIGKLALMVLILVTFLLLVEWPQVALFDNADLLLTANTLFNETATKTCQESVTKVSLKVMTPVILTVFVLALYLHAQQVESIARLDFLWKLQATEEKEEMEELRGYNRRLLHNILPKDVAAHFLTRERRNDELYYQSCECVAVMFASISNFSEFYVELEANNEGVECLRLLNEIIADFDEIISEDKFRQLEKIKTIGSTYMAASGLNDSTYDREGRSHILALADYAMRLKEQMKYINEHSFNNFQMKIGLNMGPVVAGVIGARKPQYDIWGNTVNVASRMDSTGVPDCIQVTTDLYHVLVDKGYHLDHRGLVKSVAKPQQGRLFKFVNRFQAAAILH</sequence>
<keyword evidence="13 16" id="KW-0472">Membrane</keyword>
<keyword evidence="11 20" id="KW-1133">Transmembrane helix</keyword>
<reference evidence="22 23" key="1">
    <citation type="submission" date="2021-04" db="EMBL/GenBank/DDBJ databases">
        <authorList>
            <person name="De Guttry C."/>
            <person name="Zahm M."/>
            <person name="Klopp C."/>
            <person name="Cabau C."/>
            <person name="Louis A."/>
            <person name="Berthelot C."/>
            <person name="Parey E."/>
            <person name="Roest Crollius H."/>
            <person name="Montfort J."/>
            <person name="Robinson-Rechavi M."/>
            <person name="Bucao C."/>
            <person name="Bouchez O."/>
            <person name="Gislard M."/>
            <person name="Lluch J."/>
            <person name="Milhes M."/>
            <person name="Lampietro C."/>
            <person name="Lopez Roques C."/>
            <person name="Donnadieu C."/>
            <person name="Braasch I."/>
            <person name="Desvignes T."/>
            <person name="Postlethwait J."/>
            <person name="Bobe J."/>
            <person name="Wedekind C."/>
            <person name="Guiguen Y."/>
        </authorList>
    </citation>
    <scope>NUCLEOTIDE SEQUENCE [LARGE SCALE GENOMIC DNA]</scope>
    <source>
        <strain evidence="22">Cs_M1</strain>
        <tissue evidence="22">Blood</tissue>
    </source>
</reference>
<comment type="similarity">
    <text evidence="16 18">Belongs to the adenylyl cyclase class-4/guanylyl cyclase family.</text>
</comment>
<dbReference type="Proteomes" id="UP001356427">
    <property type="component" value="Unassembled WGS sequence"/>
</dbReference>
<keyword evidence="17" id="KW-0464">Manganese</keyword>
<evidence type="ECO:0000256" key="17">
    <source>
        <dbReference type="PIRSR" id="PIRSR039050-51"/>
    </source>
</evidence>
<evidence type="ECO:0000256" key="10">
    <source>
        <dbReference type="ARBA" id="ARBA00022842"/>
    </source>
</evidence>
<keyword evidence="9 16" id="KW-0067">ATP-binding</keyword>
<feature type="transmembrane region" description="Helical" evidence="20">
    <location>
        <begin position="894"/>
        <end position="912"/>
    </location>
</feature>
<dbReference type="GO" id="GO:0005886">
    <property type="term" value="C:plasma membrane"/>
    <property type="evidence" value="ECO:0007669"/>
    <property type="project" value="InterPro"/>
</dbReference>
<dbReference type="InterPro" id="IPR030672">
    <property type="entry name" value="Adcy"/>
</dbReference>
<dbReference type="EMBL" id="JAGTTL010000019">
    <property type="protein sequence ID" value="KAK6308460.1"/>
    <property type="molecule type" value="Genomic_DNA"/>
</dbReference>
<evidence type="ECO:0000256" key="15">
    <source>
        <dbReference type="ARBA" id="ARBA00023239"/>
    </source>
</evidence>
<dbReference type="CDD" id="cd07556">
    <property type="entry name" value="Nucleotidyl_cyc_III"/>
    <property type="match status" value="1"/>
</dbReference>
<evidence type="ECO:0000256" key="1">
    <source>
        <dbReference type="ARBA" id="ARBA00001593"/>
    </source>
</evidence>
<feature type="transmembrane region" description="Helical" evidence="20">
    <location>
        <begin position="340"/>
        <end position="360"/>
    </location>
</feature>
<keyword evidence="5 20" id="KW-0812">Transmembrane</keyword>
<dbReference type="PROSITE" id="PS50125">
    <property type="entry name" value="GUANYLATE_CYCLASE_2"/>
    <property type="match status" value="2"/>
</dbReference>
<evidence type="ECO:0000256" key="3">
    <source>
        <dbReference type="ARBA" id="ARBA00004141"/>
    </source>
</evidence>
<evidence type="ECO:0000256" key="2">
    <source>
        <dbReference type="ARBA" id="ARBA00001936"/>
    </source>
</evidence>
<dbReference type="InterPro" id="IPR032628">
    <property type="entry name" value="AC_N"/>
</dbReference>
<comment type="caution">
    <text evidence="22">The sequence shown here is derived from an EMBL/GenBank/DDBJ whole genome shotgun (WGS) entry which is preliminary data.</text>
</comment>
<feature type="transmembrane region" description="Helical" evidence="20">
    <location>
        <begin position="202"/>
        <end position="222"/>
    </location>
</feature>
<comment type="cofactor">
    <cofactor evidence="17">
        <name>Mg(2+)</name>
        <dbReference type="ChEBI" id="CHEBI:18420"/>
    </cofactor>
    <cofactor evidence="17">
        <name>Mn(2+)</name>
        <dbReference type="ChEBI" id="CHEBI:29035"/>
    </cofactor>
    <text evidence="17">Binds 2 magnesium ions per subunit. Is also active with manganese (in vitro).</text>
</comment>
<dbReference type="SMART" id="SM00044">
    <property type="entry name" value="CYCc"/>
    <property type="match status" value="2"/>
</dbReference>
<dbReference type="GO" id="GO:0004016">
    <property type="term" value="F:adenylate cyclase activity"/>
    <property type="evidence" value="ECO:0007669"/>
    <property type="project" value="UniProtKB-EC"/>
</dbReference>
<evidence type="ECO:0000313" key="23">
    <source>
        <dbReference type="Proteomes" id="UP001356427"/>
    </source>
</evidence>
<keyword evidence="14" id="KW-0325">Glycoprotein</keyword>
<comment type="function">
    <text evidence="16">Catalyzes the formation of the signaling molecule cAMP in response to G-protein signaling.</text>
</comment>
<dbReference type="Pfam" id="PF00211">
    <property type="entry name" value="Guanylate_cyc"/>
    <property type="match status" value="2"/>
</dbReference>
<dbReference type="Gene3D" id="3.30.70.1230">
    <property type="entry name" value="Nucleotide cyclase"/>
    <property type="match status" value="2"/>
</dbReference>
<feature type="region of interest" description="Disordered" evidence="19">
    <location>
        <begin position="74"/>
        <end position="93"/>
    </location>
</feature>
<feature type="region of interest" description="Disordered" evidence="19">
    <location>
        <begin position="43"/>
        <end position="62"/>
    </location>
</feature>
<feature type="binding site" evidence="17">
    <location>
        <position position="478"/>
    </location>
    <ligand>
        <name>Mg(2+)</name>
        <dbReference type="ChEBI" id="CHEBI:18420"/>
        <label>2</label>
        <note>catalytic</note>
    </ligand>
</feature>
<dbReference type="SUPFAM" id="SSF55073">
    <property type="entry name" value="Nucleotide cyclase"/>
    <property type="match status" value="2"/>
</dbReference>
<feature type="transmembrane region" description="Helical" evidence="20">
    <location>
        <begin position="752"/>
        <end position="775"/>
    </location>
</feature>
<feature type="binding site" evidence="17">
    <location>
        <position position="478"/>
    </location>
    <ligand>
        <name>Mg(2+)</name>
        <dbReference type="ChEBI" id="CHEBI:18420"/>
        <label>1</label>
        <note>catalytic</note>
    </ligand>
</feature>
<feature type="domain" description="Guanylate cyclase" evidence="21">
    <location>
        <begin position="429"/>
        <end position="556"/>
    </location>
</feature>
<dbReference type="InterPro" id="IPR009398">
    <property type="entry name" value="Adcy_conserved_dom"/>
</dbReference>
<evidence type="ECO:0000256" key="16">
    <source>
        <dbReference type="PIRNR" id="PIRNR039050"/>
    </source>
</evidence>
<evidence type="ECO:0000256" key="8">
    <source>
        <dbReference type="ARBA" id="ARBA00022741"/>
    </source>
</evidence>
<keyword evidence="6 16" id="KW-0479">Metal-binding</keyword>
<feature type="transmembrane region" description="Helical" evidence="20">
    <location>
        <begin position="228"/>
        <end position="248"/>
    </location>
</feature>
<dbReference type="InterPro" id="IPR018297">
    <property type="entry name" value="A/G_cyclase_CS"/>
</dbReference>
<feature type="binding site" evidence="17">
    <location>
        <position position="434"/>
    </location>
    <ligand>
        <name>Mg(2+)</name>
        <dbReference type="ChEBI" id="CHEBI:18420"/>
        <label>1</label>
        <note>catalytic</note>
    </ligand>
</feature>
<dbReference type="Pfam" id="PF16214">
    <property type="entry name" value="AC_N"/>
    <property type="match status" value="1"/>
</dbReference>
<evidence type="ECO:0000259" key="21">
    <source>
        <dbReference type="PROSITE" id="PS50125"/>
    </source>
</evidence>
<evidence type="ECO:0000256" key="4">
    <source>
        <dbReference type="ARBA" id="ARBA00012201"/>
    </source>
</evidence>
<dbReference type="InterPro" id="IPR029787">
    <property type="entry name" value="Nucleotide_cyclase"/>
</dbReference>
<evidence type="ECO:0000256" key="19">
    <source>
        <dbReference type="SAM" id="MobiDB-lite"/>
    </source>
</evidence>
<organism evidence="22 23">
    <name type="scientific">Coregonus suidteri</name>
    <dbReference type="NCBI Taxonomy" id="861788"/>
    <lineage>
        <taxon>Eukaryota</taxon>
        <taxon>Metazoa</taxon>
        <taxon>Chordata</taxon>
        <taxon>Craniata</taxon>
        <taxon>Vertebrata</taxon>
        <taxon>Euteleostomi</taxon>
        <taxon>Actinopterygii</taxon>
        <taxon>Neopterygii</taxon>
        <taxon>Teleostei</taxon>
        <taxon>Protacanthopterygii</taxon>
        <taxon>Salmoniformes</taxon>
        <taxon>Salmonidae</taxon>
        <taxon>Coregoninae</taxon>
        <taxon>Coregonus</taxon>
    </lineage>
</organism>
<keyword evidence="8 16" id="KW-0547">Nucleotide-binding</keyword>
<dbReference type="GO" id="GO:0035556">
    <property type="term" value="P:intracellular signal transduction"/>
    <property type="evidence" value="ECO:0007669"/>
    <property type="project" value="InterPro"/>
</dbReference>
<protein>
    <recommendedName>
        <fullName evidence="4 16">adenylate cyclase</fullName>
        <ecNumber evidence="4 16">4.6.1.1</ecNumber>
    </recommendedName>
</protein>
<evidence type="ECO:0000256" key="6">
    <source>
        <dbReference type="ARBA" id="ARBA00022723"/>
    </source>
</evidence>
<feature type="transmembrane region" description="Helical" evidence="20">
    <location>
        <begin position="260"/>
        <end position="282"/>
    </location>
</feature>
<feature type="transmembrane region" description="Helical" evidence="20">
    <location>
        <begin position="947"/>
        <end position="964"/>
    </location>
</feature>
<keyword evidence="10 16" id="KW-0460">Magnesium</keyword>
<keyword evidence="23" id="KW-1185">Reference proteome</keyword>